<name>A0ABX5GAW4_PHOLE</name>
<accession>A0ABX5GAW4</accession>
<keyword evidence="3" id="KW-1185">Reference proteome</keyword>
<evidence type="ECO:0000313" key="2">
    <source>
        <dbReference type="EMBL" id="PSV77729.1"/>
    </source>
</evidence>
<evidence type="ECO:0008006" key="4">
    <source>
        <dbReference type="Google" id="ProtNLM"/>
    </source>
</evidence>
<comment type="caution">
    <text evidence="2">The sequence shown here is derived from an EMBL/GenBank/DDBJ whole genome shotgun (WGS) entry which is preliminary data.</text>
</comment>
<evidence type="ECO:0000313" key="3">
    <source>
        <dbReference type="Proteomes" id="UP000241566"/>
    </source>
</evidence>
<dbReference type="EMBL" id="PYOI01000047">
    <property type="protein sequence ID" value="PSV77729.1"/>
    <property type="molecule type" value="Genomic_DNA"/>
</dbReference>
<sequence length="80" mass="9194">MKYMTMTIIILLLSSPTYSASLILKGEITNPTCNIALEKLILTSNKIINNCSKDFSKKEKHIYTKENKIIKRKIITITYL</sequence>
<reference evidence="2 3" key="1">
    <citation type="submission" date="2018-01" db="EMBL/GenBank/DDBJ databases">
        <title>Whole genome sequencing of Histamine producing bacteria.</title>
        <authorList>
            <person name="Butler K."/>
        </authorList>
    </citation>
    <scope>NUCLEOTIDE SEQUENCE [LARGE SCALE GENOMIC DNA]</scope>
    <source>
        <strain evidence="2 3">ATCC 25521</strain>
    </source>
</reference>
<organism evidence="2 3">
    <name type="scientific">Photobacterium leiognathi</name>
    <dbReference type="NCBI Taxonomy" id="553611"/>
    <lineage>
        <taxon>Bacteria</taxon>
        <taxon>Pseudomonadati</taxon>
        <taxon>Pseudomonadota</taxon>
        <taxon>Gammaproteobacteria</taxon>
        <taxon>Vibrionales</taxon>
        <taxon>Vibrionaceae</taxon>
        <taxon>Photobacterium</taxon>
    </lineage>
</organism>
<evidence type="ECO:0000256" key="1">
    <source>
        <dbReference type="SAM" id="SignalP"/>
    </source>
</evidence>
<dbReference type="Proteomes" id="UP000241566">
    <property type="component" value="Unassembled WGS sequence"/>
</dbReference>
<feature type="signal peptide" evidence="1">
    <location>
        <begin position="1"/>
        <end position="19"/>
    </location>
</feature>
<feature type="chain" id="PRO_5045343649" description="Type 1 fimbrial protein" evidence="1">
    <location>
        <begin position="20"/>
        <end position="80"/>
    </location>
</feature>
<proteinExistence type="predicted"/>
<gene>
    <name evidence="2" type="ORF">CTM94_19650</name>
</gene>
<protein>
    <recommendedName>
        <fullName evidence="4">Type 1 fimbrial protein</fullName>
    </recommendedName>
</protein>
<keyword evidence="1" id="KW-0732">Signal</keyword>